<sequence>MNTKLKLLSSALFSVALASSLSAVATEYDNAPTMDRNTSNATSSSQNSAESRTNVIEHDAGDAMDDARQKRLDNIQTDDRDQSNRSTHPAGTGTINNGAGGATGTSNGTRPGTDMGNGAGTNSGTGTGMGTRPGPAGGGATGTSGATAP</sequence>
<accession>A0A0F9VC16</accession>
<feature type="region of interest" description="Disordered" evidence="1">
    <location>
        <begin position="31"/>
        <end position="149"/>
    </location>
</feature>
<evidence type="ECO:0000256" key="1">
    <source>
        <dbReference type="SAM" id="MobiDB-lite"/>
    </source>
</evidence>
<feature type="compositionally biased region" description="Gly residues" evidence="1">
    <location>
        <begin position="115"/>
        <end position="142"/>
    </location>
</feature>
<gene>
    <name evidence="2" type="ORF">LCGC14_0113970</name>
</gene>
<feature type="compositionally biased region" description="Low complexity" evidence="1">
    <location>
        <begin position="36"/>
        <end position="54"/>
    </location>
</feature>
<comment type="caution">
    <text evidence="2">The sequence shown here is derived from an EMBL/GenBank/DDBJ whole genome shotgun (WGS) entry which is preliminary data.</text>
</comment>
<proteinExistence type="predicted"/>
<name>A0A0F9VC16_9ZZZZ</name>
<dbReference type="EMBL" id="LAZR01000034">
    <property type="protein sequence ID" value="KKO01590.1"/>
    <property type="molecule type" value="Genomic_DNA"/>
</dbReference>
<organism evidence="2">
    <name type="scientific">marine sediment metagenome</name>
    <dbReference type="NCBI Taxonomy" id="412755"/>
    <lineage>
        <taxon>unclassified sequences</taxon>
        <taxon>metagenomes</taxon>
        <taxon>ecological metagenomes</taxon>
    </lineage>
</organism>
<reference evidence="2" key="1">
    <citation type="journal article" date="2015" name="Nature">
        <title>Complex archaea that bridge the gap between prokaryotes and eukaryotes.</title>
        <authorList>
            <person name="Spang A."/>
            <person name="Saw J.H."/>
            <person name="Jorgensen S.L."/>
            <person name="Zaremba-Niedzwiedzka K."/>
            <person name="Martijn J."/>
            <person name="Lind A.E."/>
            <person name="van Eijk R."/>
            <person name="Schleper C."/>
            <person name="Guy L."/>
            <person name="Ettema T.J."/>
        </authorList>
    </citation>
    <scope>NUCLEOTIDE SEQUENCE</scope>
</reference>
<dbReference type="AlphaFoldDB" id="A0A0F9VC16"/>
<protein>
    <submittedName>
        <fullName evidence="2">Uncharacterized protein</fullName>
    </submittedName>
</protein>
<evidence type="ECO:0000313" key="2">
    <source>
        <dbReference type="EMBL" id="KKO01590.1"/>
    </source>
</evidence>
<feature type="compositionally biased region" description="Basic and acidic residues" evidence="1">
    <location>
        <begin position="55"/>
        <end position="83"/>
    </location>
</feature>